<name>A0ABR0EPE1_ZASCE</name>
<feature type="compositionally biased region" description="Polar residues" evidence="1">
    <location>
        <begin position="1017"/>
        <end position="1028"/>
    </location>
</feature>
<gene>
    <name evidence="2" type="ORF">PRZ48_004275</name>
</gene>
<feature type="region of interest" description="Disordered" evidence="1">
    <location>
        <begin position="1014"/>
        <end position="1052"/>
    </location>
</feature>
<dbReference type="EMBL" id="JAXOVC010000003">
    <property type="protein sequence ID" value="KAK4503360.1"/>
    <property type="molecule type" value="Genomic_DNA"/>
</dbReference>
<feature type="region of interest" description="Disordered" evidence="1">
    <location>
        <begin position="846"/>
        <end position="888"/>
    </location>
</feature>
<dbReference type="SUPFAM" id="SSF51556">
    <property type="entry name" value="Metallo-dependent hydrolases"/>
    <property type="match status" value="1"/>
</dbReference>
<feature type="region of interest" description="Disordered" evidence="1">
    <location>
        <begin position="482"/>
        <end position="616"/>
    </location>
</feature>
<dbReference type="InterPro" id="IPR032466">
    <property type="entry name" value="Metal_Hydrolase"/>
</dbReference>
<feature type="compositionally biased region" description="Low complexity" evidence="1">
    <location>
        <begin position="518"/>
        <end position="534"/>
    </location>
</feature>
<dbReference type="Proteomes" id="UP001305779">
    <property type="component" value="Unassembled WGS sequence"/>
</dbReference>
<dbReference type="Gene3D" id="3.20.20.140">
    <property type="entry name" value="Metal-dependent hydrolases"/>
    <property type="match status" value="1"/>
</dbReference>
<comment type="caution">
    <text evidence="2">The sequence shown here is derived from an EMBL/GenBank/DDBJ whole genome shotgun (WGS) entry which is preliminary data.</text>
</comment>
<evidence type="ECO:0000313" key="3">
    <source>
        <dbReference type="Proteomes" id="UP001305779"/>
    </source>
</evidence>
<feature type="compositionally biased region" description="Acidic residues" evidence="1">
    <location>
        <begin position="1032"/>
        <end position="1044"/>
    </location>
</feature>
<dbReference type="PANTHER" id="PTHR32027">
    <property type="entry name" value="CYTOSINE DEAMINASE"/>
    <property type="match status" value="1"/>
</dbReference>
<sequence length="1070" mass="117493">MAAEFLRIHGVDIDAEMARIQAADPSIPSLSQIQNVSLPGTPPGTKWTVEVEGENVKQVRPYEHGSKPPLSAIDGHGGLLTPSLCHPHIHLDKAYLLSHPRYGHLQVEKGDFQEAMDLTSQAKSQFERTDLLERGQRVIDESVAAGVTHMRAFVEIDAGVHKKCLDAGIELKKAASDQKTCLIQLCAFAQLPLFSPAKGDDNGAAIRNLMLYAAETADVEAIGSTPYVEADRVKMKRNVEWMVDLSIEFNLHLDFHLDYNLDSHTEPLVWHVIETLKGRQWKQRTSGRTIVLGHCTRLTLWKDAQWQKLANDIAEADLPVSFVGLPTSDLFMMRTGEEPELRGTLNVPKLIEEYGLNACLGINNIGNAFTPQGSCDPLILACQGVGIYQAGTKRDTELLFECISTRAKAAIGFAQQQSPDLSLRIQAGAKADFVLFRGCDAGREQWRSRKSRLLGSQGNVTGGHFVEQLPDRHLRLEPTHPSMARDAIPQGPSGHRRRGYFPHARRNLSGRQPNPLFLGPSGLSNAPPSAPAALRHGFHAQGQGYQNNQFALPPFQHQPAPHRQNHFPGLTHPPYQRESSFHPTPIPHPQQLQPSPYLPPSSGEFQSHHKTRAAPAYNEDHHAVPPEVPQFGDIVGSLTASYLPIDDDHAVPSKAVSPPTDSVDKLEMAQHFVTRFIAQFQGDETALTTFLGACNAYNTRNIDETDFYAEVYRILYTRSSLHLLDGLLELLPSQWRDADLTWLNKAIEVDCQKKVEEDKENKPAPQPHVAKKKRPINGFKTSHNSAASAHRAAVVKLPINFHGQATPEATAKAESNLISSAATTRKVQHDQGHLVKLPVKLPKTAASSSVKKGKTVAAQAKKAKTTTTQKVTPAKRTAVPSQDDSAPAKALKIKGNNRYTSKYAAEISHYGPVYKDRRSVFARGNKPYIHAACGQGFAHPQDVKSHEKKSRGGAGCHAPGKEWDDHPSCKVTYPELNYCQVKDGYVILDQESFDKLEGAIAAGLAYHKQVAKEGGKQTRNASVGQSGASEDVGGDEDDTEDNMEGIEHTGVYGESELRAAALGLRKRSVR</sequence>
<evidence type="ECO:0000313" key="2">
    <source>
        <dbReference type="EMBL" id="KAK4503360.1"/>
    </source>
</evidence>
<evidence type="ECO:0008006" key="4">
    <source>
        <dbReference type="Google" id="ProtNLM"/>
    </source>
</evidence>
<evidence type="ECO:0000256" key="1">
    <source>
        <dbReference type="SAM" id="MobiDB-lite"/>
    </source>
</evidence>
<organism evidence="2 3">
    <name type="scientific">Zasmidium cellare</name>
    <name type="common">Wine cellar mold</name>
    <name type="synonym">Racodium cellare</name>
    <dbReference type="NCBI Taxonomy" id="395010"/>
    <lineage>
        <taxon>Eukaryota</taxon>
        <taxon>Fungi</taxon>
        <taxon>Dikarya</taxon>
        <taxon>Ascomycota</taxon>
        <taxon>Pezizomycotina</taxon>
        <taxon>Dothideomycetes</taxon>
        <taxon>Dothideomycetidae</taxon>
        <taxon>Mycosphaerellales</taxon>
        <taxon>Mycosphaerellaceae</taxon>
        <taxon>Zasmidium</taxon>
    </lineage>
</organism>
<proteinExistence type="predicted"/>
<feature type="compositionally biased region" description="Basic residues" evidence="1">
    <location>
        <begin position="494"/>
        <end position="508"/>
    </location>
</feature>
<dbReference type="PANTHER" id="PTHR32027:SF0">
    <property type="entry name" value="CYTOSINE DEAMINASE"/>
    <property type="match status" value="1"/>
</dbReference>
<keyword evidence="3" id="KW-1185">Reference proteome</keyword>
<feature type="compositionally biased region" description="Low complexity" evidence="1">
    <location>
        <begin position="855"/>
        <end position="875"/>
    </location>
</feature>
<reference evidence="2 3" key="1">
    <citation type="journal article" date="2023" name="G3 (Bethesda)">
        <title>A chromosome-level genome assembly of Zasmidium syzygii isolated from banana leaves.</title>
        <authorList>
            <person name="van Westerhoven A.C."/>
            <person name="Mehrabi R."/>
            <person name="Talebi R."/>
            <person name="Steentjes M.B.F."/>
            <person name="Corcolon B."/>
            <person name="Chong P.A."/>
            <person name="Kema G.H.J."/>
            <person name="Seidl M.F."/>
        </authorList>
    </citation>
    <scope>NUCLEOTIDE SEQUENCE [LARGE SCALE GENOMIC DNA]</scope>
    <source>
        <strain evidence="2 3">P124</strain>
    </source>
</reference>
<dbReference type="InterPro" id="IPR052349">
    <property type="entry name" value="Metallo-hydrolase_Enzymes"/>
</dbReference>
<accession>A0ABR0EPE1</accession>
<protein>
    <recommendedName>
        <fullName evidence="4">Cytosine deaminase</fullName>
    </recommendedName>
</protein>